<evidence type="ECO:0000313" key="4">
    <source>
        <dbReference type="Proteomes" id="UP000631114"/>
    </source>
</evidence>
<organism evidence="3 4">
    <name type="scientific">Coptis chinensis</name>
    <dbReference type="NCBI Taxonomy" id="261450"/>
    <lineage>
        <taxon>Eukaryota</taxon>
        <taxon>Viridiplantae</taxon>
        <taxon>Streptophyta</taxon>
        <taxon>Embryophyta</taxon>
        <taxon>Tracheophyta</taxon>
        <taxon>Spermatophyta</taxon>
        <taxon>Magnoliopsida</taxon>
        <taxon>Ranunculales</taxon>
        <taxon>Ranunculaceae</taxon>
        <taxon>Coptidoideae</taxon>
        <taxon>Coptis</taxon>
    </lineage>
</organism>
<proteinExistence type="predicted"/>
<keyword evidence="1" id="KW-0175">Coiled coil</keyword>
<evidence type="ECO:0000256" key="2">
    <source>
        <dbReference type="SAM" id="MobiDB-lite"/>
    </source>
</evidence>
<sequence length="307" mass="36292">GKWVRGTSTLPKVFNNPSSSKLKLTWNGNNQPDGPDTHPSLFAESMGVLMTSSHRFDWTKYWEQQGGDDKLWLWNTLKDSWELDESKKETTLGRIASHEFKNKKTKWKKNFYSRYTTYEERIAHKPEQLSQQEWVNLVQFWDSPEHQIREEGAPPSQGDFFVLSHTSRKTNDALDRQSREYIEKMKELAERDENGNQQPLSDEIYRQVMPRERHGRVRLMGRGVTPTSYFGSQASSHGTTYDRVAELENEMAKMRRVAQEKEEEKQRELDEIKRGFDARYEAMEARFMETLMQRTSLSRMLDEQDEY</sequence>
<feature type="region of interest" description="Disordered" evidence="2">
    <location>
        <begin position="1"/>
        <end position="39"/>
    </location>
</feature>
<feature type="coiled-coil region" evidence="1">
    <location>
        <begin position="244"/>
        <end position="275"/>
    </location>
</feature>
<accession>A0A835HL53</accession>
<feature type="compositionally biased region" description="Polar residues" evidence="2">
    <location>
        <begin position="1"/>
        <end position="32"/>
    </location>
</feature>
<dbReference type="PANTHER" id="PTHR33499">
    <property type="entry name" value="OS12G0282400 PROTEIN-RELATED"/>
    <property type="match status" value="1"/>
</dbReference>
<protein>
    <recommendedName>
        <fullName evidence="5">Transposase</fullName>
    </recommendedName>
</protein>
<dbReference type="Pfam" id="PF03004">
    <property type="entry name" value="Transposase_24"/>
    <property type="match status" value="1"/>
</dbReference>
<comment type="caution">
    <text evidence="3">The sequence shown here is derived from an EMBL/GenBank/DDBJ whole genome shotgun (WGS) entry which is preliminary data.</text>
</comment>
<evidence type="ECO:0000313" key="3">
    <source>
        <dbReference type="EMBL" id="KAF9600332.1"/>
    </source>
</evidence>
<feature type="non-terminal residue" evidence="3">
    <location>
        <position position="1"/>
    </location>
</feature>
<dbReference type="Proteomes" id="UP000631114">
    <property type="component" value="Unassembled WGS sequence"/>
</dbReference>
<dbReference type="AlphaFoldDB" id="A0A835HL53"/>
<evidence type="ECO:0000256" key="1">
    <source>
        <dbReference type="SAM" id="Coils"/>
    </source>
</evidence>
<dbReference type="InterPro" id="IPR004252">
    <property type="entry name" value="Probable_transposase_24"/>
</dbReference>
<dbReference type="PANTHER" id="PTHR33499:SF43">
    <property type="entry name" value="TRANSPOSASE, PTTA_EN_SPM, PLANT"/>
    <property type="match status" value="1"/>
</dbReference>
<gene>
    <name evidence="3" type="ORF">IFM89_007050</name>
</gene>
<evidence type="ECO:0008006" key="5">
    <source>
        <dbReference type="Google" id="ProtNLM"/>
    </source>
</evidence>
<keyword evidence="4" id="KW-1185">Reference proteome</keyword>
<dbReference type="EMBL" id="JADFTS010000006">
    <property type="protein sequence ID" value="KAF9600332.1"/>
    <property type="molecule type" value="Genomic_DNA"/>
</dbReference>
<name>A0A835HL53_9MAGN</name>
<reference evidence="3 4" key="1">
    <citation type="submission" date="2020-10" db="EMBL/GenBank/DDBJ databases">
        <title>The Coptis chinensis genome and diversification of protoberbering-type alkaloids.</title>
        <authorList>
            <person name="Wang B."/>
            <person name="Shu S."/>
            <person name="Song C."/>
            <person name="Liu Y."/>
        </authorList>
    </citation>
    <scope>NUCLEOTIDE SEQUENCE [LARGE SCALE GENOMIC DNA]</scope>
    <source>
        <strain evidence="3">HL-2020</strain>
        <tissue evidence="3">Leaf</tissue>
    </source>
</reference>